<protein>
    <submittedName>
        <fullName evidence="1">Uncharacterized protein</fullName>
    </submittedName>
</protein>
<sequence>MKYDYTTINVYPEDRDAAKRTKQNGESWSEYLRRAAKSLESEET</sequence>
<gene>
    <name evidence="1" type="ORF">ACFQJ6_05265</name>
</gene>
<dbReference type="AlphaFoldDB" id="A0ABD5WKF9"/>
<dbReference type="GeneID" id="79303849"/>
<keyword evidence="2" id="KW-1185">Reference proteome</keyword>
<dbReference type="Proteomes" id="UP001596407">
    <property type="component" value="Unassembled WGS sequence"/>
</dbReference>
<reference evidence="1 2" key="1">
    <citation type="journal article" date="2019" name="Int. J. Syst. Evol. Microbiol.">
        <title>The Global Catalogue of Microorganisms (GCM) 10K type strain sequencing project: providing services to taxonomists for standard genome sequencing and annotation.</title>
        <authorList>
            <consortium name="The Broad Institute Genomics Platform"/>
            <consortium name="The Broad Institute Genome Sequencing Center for Infectious Disease"/>
            <person name="Wu L."/>
            <person name="Ma J."/>
        </authorList>
    </citation>
    <scope>NUCLEOTIDE SEQUENCE [LARGE SCALE GENOMIC DNA]</scope>
    <source>
        <strain evidence="1 2">DT72</strain>
    </source>
</reference>
<evidence type="ECO:0000313" key="1">
    <source>
        <dbReference type="EMBL" id="MFC7079637.1"/>
    </source>
</evidence>
<comment type="caution">
    <text evidence="1">The sequence shown here is derived from an EMBL/GenBank/DDBJ whole genome shotgun (WGS) entry which is preliminary data.</text>
</comment>
<accession>A0ABD5WKF9</accession>
<proteinExistence type="predicted"/>
<evidence type="ECO:0000313" key="2">
    <source>
        <dbReference type="Proteomes" id="UP001596407"/>
    </source>
</evidence>
<name>A0ABD5WKF9_9EURY</name>
<organism evidence="1 2">
    <name type="scientific">Halorussus caseinilyticus</name>
    <dbReference type="NCBI Taxonomy" id="3034025"/>
    <lineage>
        <taxon>Archaea</taxon>
        <taxon>Methanobacteriati</taxon>
        <taxon>Methanobacteriota</taxon>
        <taxon>Stenosarchaea group</taxon>
        <taxon>Halobacteria</taxon>
        <taxon>Halobacteriales</taxon>
        <taxon>Haladaptataceae</taxon>
        <taxon>Halorussus</taxon>
    </lineage>
</organism>
<dbReference type="RefSeq" id="WP_276279285.1">
    <property type="nucleotide sequence ID" value="NZ_CP119809.1"/>
</dbReference>
<dbReference type="EMBL" id="JBHSZH010000005">
    <property type="protein sequence ID" value="MFC7079637.1"/>
    <property type="molecule type" value="Genomic_DNA"/>
</dbReference>